<evidence type="ECO:0000313" key="7">
    <source>
        <dbReference type="Proteomes" id="UP000235584"/>
    </source>
</evidence>
<sequence length="291" mass="31473">MDYYLQILTLVGIFITLTLSLNLINGYCGQFSLGHAGFWGVGAYASAVYGVYFALPLHPALNMVISMGVGFSAAALCGLLIGVPCLRLKGDYLAIATIGFSEILRIIIMNTESIGGPRGFTNIPKWTNGFWVWGIAVVVTIFMLNLKKSAFGRAIISIREDEIAAETMGINLFRFKLFSFIIGAGIAGIAGSLVAHDQQFLHPNNFNFMWSVCILVMVILGGQGSVTGSIVGAVILTLLPEVLKFIGSDISTWRMSIYSALMIILMLTRPQGIFGPHEFSFKRGKLTKGAA</sequence>
<evidence type="ECO:0000256" key="1">
    <source>
        <dbReference type="ARBA" id="ARBA00004651"/>
    </source>
</evidence>
<evidence type="ECO:0000256" key="3">
    <source>
        <dbReference type="ARBA" id="ARBA00022692"/>
    </source>
</evidence>
<dbReference type="Pfam" id="PF02653">
    <property type="entry name" value="BPD_transp_2"/>
    <property type="match status" value="1"/>
</dbReference>
<evidence type="ECO:0000256" key="5">
    <source>
        <dbReference type="ARBA" id="ARBA00023136"/>
    </source>
</evidence>
<dbReference type="RefSeq" id="WP_102243569.1">
    <property type="nucleotide sequence ID" value="NZ_CP025704.1"/>
</dbReference>
<dbReference type="InterPro" id="IPR001851">
    <property type="entry name" value="ABC_transp_permease"/>
</dbReference>
<reference evidence="6 7" key="1">
    <citation type="submission" date="2018-01" db="EMBL/GenBank/DDBJ databases">
        <title>Complete genome sequence of Bacteriovorax stolpii DSM12778.</title>
        <authorList>
            <person name="Tang B."/>
            <person name="Chang J."/>
        </authorList>
    </citation>
    <scope>NUCLEOTIDE SEQUENCE [LARGE SCALE GENOMIC DNA]</scope>
    <source>
        <strain evidence="6 7">DSM 12778</strain>
    </source>
</reference>
<dbReference type="KEGG" id="bsto:C0V70_09205"/>
<keyword evidence="5" id="KW-0472">Membrane</keyword>
<evidence type="ECO:0000313" key="6">
    <source>
        <dbReference type="EMBL" id="AUN98278.1"/>
    </source>
</evidence>
<dbReference type="GO" id="GO:0005886">
    <property type="term" value="C:plasma membrane"/>
    <property type="evidence" value="ECO:0007669"/>
    <property type="project" value="UniProtKB-SubCell"/>
</dbReference>
<evidence type="ECO:0000256" key="4">
    <source>
        <dbReference type="ARBA" id="ARBA00022989"/>
    </source>
</evidence>
<accession>A0A2K9NS02</accession>
<dbReference type="InterPro" id="IPR043428">
    <property type="entry name" value="LivM-like"/>
</dbReference>
<keyword evidence="2" id="KW-1003">Cell membrane</keyword>
<dbReference type="Proteomes" id="UP000235584">
    <property type="component" value="Chromosome"/>
</dbReference>
<gene>
    <name evidence="6" type="ORF">C0V70_09205</name>
</gene>
<evidence type="ECO:0000256" key="2">
    <source>
        <dbReference type="ARBA" id="ARBA00022475"/>
    </source>
</evidence>
<keyword evidence="4" id="KW-1133">Transmembrane helix</keyword>
<dbReference type="AlphaFoldDB" id="A0A2K9NS02"/>
<name>A0A2K9NS02_BACTC</name>
<dbReference type="PANTHER" id="PTHR30482">
    <property type="entry name" value="HIGH-AFFINITY BRANCHED-CHAIN AMINO ACID TRANSPORT SYSTEM PERMEASE"/>
    <property type="match status" value="1"/>
</dbReference>
<keyword evidence="7" id="KW-1185">Reference proteome</keyword>
<dbReference type="EMBL" id="CP025704">
    <property type="protein sequence ID" value="AUN98278.1"/>
    <property type="molecule type" value="Genomic_DNA"/>
</dbReference>
<dbReference type="PANTHER" id="PTHR30482:SF10">
    <property type="entry name" value="HIGH-AFFINITY BRANCHED-CHAIN AMINO ACID TRANSPORT PROTEIN BRAE"/>
    <property type="match status" value="1"/>
</dbReference>
<proteinExistence type="predicted"/>
<protein>
    <submittedName>
        <fullName evidence="6">Branched-chain amino acid ABC transporter permease</fullName>
    </submittedName>
</protein>
<comment type="subcellular location">
    <subcellularLocation>
        <location evidence="1">Cell membrane</location>
        <topology evidence="1">Multi-pass membrane protein</topology>
    </subcellularLocation>
</comment>
<keyword evidence="3" id="KW-0812">Transmembrane</keyword>
<dbReference type="GO" id="GO:0015658">
    <property type="term" value="F:branched-chain amino acid transmembrane transporter activity"/>
    <property type="evidence" value="ECO:0007669"/>
    <property type="project" value="InterPro"/>
</dbReference>
<organism evidence="6 7">
    <name type="scientific">Bacteriovorax stolpii</name>
    <name type="common">Bdellovibrio stolpii</name>
    <dbReference type="NCBI Taxonomy" id="960"/>
    <lineage>
        <taxon>Bacteria</taxon>
        <taxon>Pseudomonadati</taxon>
        <taxon>Bdellovibrionota</taxon>
        <taxon>Bacteriovoracia</taxon>
        <taxon>Bacteriovoracales</taxon>
        <taxon>Bacteriovoracaceae</taxon>
        <taxon>Bacteriovorax</taxon>
    </lineage>
</organism>
<dbReference type="CDD" id="cd06581">
    <property type="entry name" value="TM_PBP1_LivM_like"/>
    <property type="match status" value="1"/>
</dbReference>